<organism evidence="10 11">
    <name type="scientific">Triplophysa tibetana</name>
    <dbReference type="NCBI Taxonomy" id="1572043"/>
    <lineage>
        <taxon>Eukaryota</taxon>
        <taxon>Metazoa</taxon>
        <taxon>Chordata</taxon>
        <taxon>Craniata</taxon>
        <taxon>Vertebrata</taxon>
        <taxon>Euteleostomi</taxon>
        <taxon>Actinopterygii</taxon>
        <taxon>Neopterygii</taxon>
        <taxon>Teleostei</taxon>
        <taxon>Ostariophysi</taxon>
        <taxon>Cypriniformes</taxon>
        <taxon>Nemacheilidae</taxon>
        <taxon>Triplophysa</taxon>
    </lineage>
</organism>
<dbReference type="PANTHER" id="PTHR23292:SF45">
    <property type="entry name" value="LIPOPOLYSACCHARIDE-INDUCED TUMOR NECROSIS FACTOR-ALPHA FACTOR HOMOLOG"/>
    <property type="match status" value="1"/>
</dbReference>
<keyword evidence="5" id="KW-0479">Metal-binding</keyword>
<keyword evidence="7 8" id="KW-0472">Membrane</keyword>
<evidence type="ECO:0000313" key="10">
    <source>
        <dbReference type="EMBL" id="KAA0722547.1"/>
    </source>
</evidence>
<dbReference type="InterPro" id="IPR006629">
    <property type="entry name" value="LITAF"/>
</dbReference>
<evidence type="ECO:0000259" key="9">
    <source>
        <dbReference type="PROSITE" id="PS51837"/>
    </source>
</evidence>
<evidence type="ECO:0000313" key="11">
    <source>
        <dbReference type="Proteomes" id="UP000324632"/>
    </source>
</evidence>
<comment type="similarity">
    <text evidence="4">Belongs to the CDIP1/LITAF family.</text>
</comment>
<keyword evidence="8" id="KW-0812">Transmembrane</keyword>
<accession>A0A5A9PP56</accession>
<dbReference type="InterPro" id="IPR037519">
    <property type="entry name" value="LITAF_fam"/>
</dbReference>
<evidence type="ECO:0000256" key="4">
    <source>
        <dbReference type="ARBA" id="ARBA00005975"/>
    </source>
</evidence>
<name>A0A5A9PP56_9TELE</name>
<protein>
    <recommendedName>
        <fullName evidence="9">LITAF domain-containing protein</fullName>
    </recommendedName>
</protein>
<dbReference type="GO" id="GO:0008270">
    <property type="term" value="F:zinc ion binding"/>
    <property type="evidence" value="ECO:0007669"/>
    <property type="project" value="TreeGrafter"/>
</dbReference>
<evidence type="ECO:0000256" key="6">
    <source>
        <dbReference type="ARBA" id="ARBA00022833"/>
    </source>
</evidence>
<keyword evidence="6" id="KW-0862">Zinc</keyword>
<dbReference type="SMART" id="SM00714">
    <property type="entry name" value="LITAF"/>
    <property type="match status" value="1"/>
</dbReference>
<evidence type="ECO:0000256" key="3">
    <source>
        <dbReference type="ARBA" id="ARBA00004630"/>
    </source>
</evidence>
<sequence>MATPSYPAAATANPWYQPPSYHEINGLSIHEGLPAKPPPPYTEVTAPPAEMYQQQANRFPSGAQANQFPVLNMPTVVTVNHREQVIVQQQIMRNEAPQVFMVQPQQIVLSLGDTQTATVCRYCHNSILTVVEYKPGCAAWAMCLVIALLGLICGFCLIPFCVRGFQDAHHSCPHCHSHLGIYRRK</sequence>
<evidence type="ECO:0000256" key="8">
    <source>
        <dbReference type="SAM" id="Phobius"/>
    </source>
</evidence>
<gene>
    <name evidence="10" type="ORF">E1301_Tti011922</name>
</gene>
<dbReference type="PROSITE" id="PS51837">
    <property type="entry name" value="LITAF"/>
    <property type="match status" value="1"/>
</dbReference>
<keyword evidence="8" id="KW-1133">Transmembrane helix</keyword>
<evidence type="ECO:0000256" key="2">
    <source>
        <dbReference type="ARBA" id="ARBA00004414"/>
    </source>
</evidence>
<dbReference type="EMBL" id="SOYY01000004">
    <property type="protein sequence ID" value="KAA0722547.1"/>
    <property type="molecule type" value="Genomic_DNA"/>
</dbReference>
<dbReference type="Pfam" id="PF10601">
    <property type="entry name" value="zf-LITAF-like"/>
    <property type="match status" value="1"/>
</dbReference>
<dbReference type="GO" id="GO:0005634">
    <property type="term" value="C:nucleus"/>
    <property type="evidence" value="ECO:0007669"/>
    <property type="project" value="TreeGrafter"/>
</dbReference>
<dbReference type="Proteomes" id="UP000324632">
    <property type="component" value="Chromosome 4"/>
</dbReference>
<evidence type="ECO:0000256" key="1">
    <source>
        <dbReference type="ARBA" id="ARBA00004125"/>
    </source>
</evidence>
<feature type="domain" description="LITAF" evidence="9">
    <location>
        <begin position="97"/>
        <end position="184"/>
    </location>
</feature>
<evidence type="ECO:0000256" key="7">
    <source>
        <dbReference type="ARBA" id="ARBA00023136"/>
    </source>
</evidence>
<comment type="caution">
    <text evidence="10">The sequence shown here is derived from an EMBL/GenBank/DDBJ whole genome shotgun (WGS) entry which is preliminary data.</text>
</comment>
<proteinExistence type="inferred from homology"/>
<feature type="transmembrane region" description="Helical" evidence="8">
    <location>
        <begin position="138"/>
        <end position="162"/>
    </location>
</feature>
<reference evidence="10 11" key="1">
    <citation type="journal article" date="2019" name="Mol. Ecol. Resour.">
        <title>Chromosome-level genome assembly of Triplophysa tibetana, a fish adapted to the harsh high-altitude environment of the Tibetan Plateau.</title>
        <authorList>
            <person name="Yang X."/>
            <person name="Liu H."/>
            <person name="Ma Z."/>
            <person name="Zou Y."/>
            <person name="Zou M."/>
            <person name="Mao Y."/>
            <person name="Li X."/>
            <person name="Wang H."/>
            <person name="Chen T."/>
            <person name="Wang W."/>
            <person name="Yang R."/>
        </authorList>
    </citation>
    <scope>NUCLEOTIDE SEQUENCE [LARGE SCALE GENOMIC DNA]</scope>
    <source>
        <strain evidence="10">TTIB1903HZAU</strain>
        <tissue evidence="10">Muscle</tissue>
    </source>
</reference>
<comment type="subcellular location">
    <subcellularLocation>
        <location evidence="1">Endosome membrane</location>
        <topology evidence="1">Peripheral membrane protein</topology>
        <orientation evidence="1">Cytoplasmic side</orientation>
    </subcellularLocation>
    <subcellularLocation>
        <location evidence="2">Late endosome membrane</location>
    </subcellularLocation>
    <subcellularLocation>
        <location evidence="3">Lysosome membrane</location>
        <topology evidence="3">Peripheral membrane protein</topology>
        <orientation evidence="3">Cytoplasmic side</orientation>
    </subcellularLocation>
</comment>
<dbReference type="GO" id="GO:0098560">
    <property type="term" value="C:cytoplasmic side of late endosome membrane"/>
    <property type="evidence" value="ECO:0007669"/>
    <property type="project" value="TreeGrafter"/>
</dbReference>
<keyword evidence="11" id="KW-1185">Reference proteome</keyword>
<evidence type="ECO:0000256" key="5">
    <source>
        <dbReference type="ARBA" id="ARBA00022723"/>
    </source>
</evidence>
<dbReference type="GO" id="GO:0098574">
    <property type="term" value="C:cytoplasmic side of lysosomal membrane"/>
    <property type="evidence" value="ECO:0007669"/>
    <property type="project" value="TreeGrafter"/>
</dbReference>
<dbReference type="PANTHER" id="PTHR23292">
    <property type="entry name" value="LIPOPOLYSACCHARIDE-INDUCED TUMOR NECROSIS FACTOR-ALPHA FACTOR"/>
    <property type="match status" value="1"/>
</dbReference>
<dbReference type="AlphaFoldDB" id="A0A5A9PP56"/>